<name>A0A0U2D876_9LACO</name>
<evidence type="ECO:0000313" key="1">
    <source>
        <dbReference type="EMBL" id="AKN19601.1"/>
    </source>
</evidence>
<proteinExistence type="predicted"/>
<geneLocation type="plasmid" evidence="1">
    <name>pLc4</name>
</geneLocation>
<accession>A0A0U2D876</accession>
<organism evidence="1">
    <name type="scientific">Lactobacillus crispatus</name>
    <dbReference type="NCBI Taxonomy" id="47770"/>
    <lineage>
        <taxon>Bacteria</taxon>
        <taxon>Bacillati</taxon>
        <taxon>Bacillota</taxon>
        <taxon>Bacilli</taxon>
        <taxon>Lactobacillales</taxon>
        <taxon>Lactobacillaceae</taxon>
        <taxon>Lactobacillus</taxon>
    </lineage>
</organism>
<reference evidence="1" key="1">
    <citation type="submission" date="2015-03" db="EMBL/GenBank/DDBJ databases">
        <title>Novel Lactobacillus sp. plasmids isolated from BV infected patients.</title>
        <authorList>
            <person name="Harris L.K."/>
            <person name="van Zyl L.J."/>
            <person name="Damelin L."/>
            <person name="Tiemessen C."/>
            <person name="Trindade M.I."/>
        </authorList>
    </citation>
    <scope>NUCLEOTIDE SEQUENCE</scope>
    <source>
        <strain evidence="1">L8</strain>
        <plasmid evidence="1">pLc4</plasmid>
    </source>
</reference>
<dbReference type="AlphaFoldDB" id="A0A0U2D876"/>
<dbReference type="EMBL" id="KP984530">
    <property type="protein sequence ID" value="AKN19601.1"/>
    <property type="molecule type" value="Genomic_DNA"/>
</dbReference>
<protein>
    <submittedName>
        <fullName evidence="1">Uncharacterized protein</fullName>
    </submittedName>
</protein>
<sequence length="123" mass="13827">MVENNNSIENRLMAEKQKQEKQGSLKAFNATVIDCGIPVSPHYPNLKGSDGKTIKDERGFAKKSDKSDGFSYTLAVFGRKQFVHLVLSKKMELKPASPYKASGFGYDLGENFYIKSEPRLLNY</sequence>
<keyword evidence="1" id="KW-0614">Plasmid</keyword>
<dbReference type="RefSeq" id="WP_192963100.1">
    <property type="nucleotide sequence ID" value="NZ_KP984530.1"/>
</dbReference>